<keyword evidence="5" id="KW-1185">Reference proteome</keyword>
<feature type="domain" description="Erythromycin biosynthesis protein CIII-like C-terminal" evidence="3">
    <location>
        <begin position="347"/>
        <end position="451"/>
    </location>
</feature>
<dbReference type="GeneID" id="30191835"/>
<dbReference type="EMBL" id="AWGH01000006">
    <property type="protein sequence ID" value="ODO01893.1"/>
    <property type="molecule type" value="Genomic_DNA"/>
</dbReference>
<comment type="caution">
    <text evidence="4">The sequence shown here is derived from an EMBL/GenBank/DDBJ whole genome shotgun (WGS) entry which is preliminary data.</text>
</comment>
<dbReference type="OrthoDB" id="5835829at2759"/>
<proteinExistence type="predicted"/>
<dbReference type="RefSeq" id="XP_019033145.1">
    <property type="nucleotide sequence ID" value="XM_019174766.1"/>
</dbReference>
<protein>
    <recommendedName>
        <fullName evidence="3">Erythromycin biosynthesis protein CIII-like C-terminal domain-containing protein</fullName>
    </recommendedName>
</protein>
<keyword evidence="2" id="KW-0808">Transferase</keyword>
<dbReference type="InterPro" id="IPR010610">
    <property type="entry name" value="EryCIII-like_C"/>
</dbReference>
<name>A0A1E3JM45_9TREE</name>
<dbReference type="PANTHER" id="PTHR48043:SF145">
    <property type="entry name" value="FI06409P-RELATED"/>
    <property type="match status" value="1"/>
</dbReference>
<evidence type="ECO:0000313" key="4">
    <source>
        <dbReference type="EMBL" id="ODO01893.1"/>
    </source>
</evidence>
<evidence type="ECO:0000313" key="5">
    <source>
        <dbReference type="Proteomes" id="UP000094819"/>
    </source>
</evidence>
<dbReference type="Proteomes" id="UP000094819">
    <property type="component" value="Unassembled WGS sequence"/>
</dbReference>
<evidence type="ECO:0000256" key="2">
    <source>
        <dbReference type="ARBA" id="ARBA00022679"/>
    </source>
</evidence>
<accession>A0A1E3JM45</accession>
<evidence type="ECO:0000256" key="1">
    <source>
        <dbReference type="ARBA" id="ARBA00022676"/>
    </source>
</evidence>
<dbReference type="Pfam" id="PF06722">
    <property type="entry name" value="EryCIII-like_C"/>
    <property type="match status" value="1"/>
</dbReference>
<sequence>MSSEKRPSLLFLTSPEHGQANCQFAVITCLREHYGDDIDIHLCSYPELENRTPPSVTFHSVKGEGIVRYFEKITGSPKAGLQEAFKTISSPTGFFPACMAYPRLLPLLHPESPEVYVASANDVAKILADVNPDFIVCDDLFDQARDAIINSGRKFILISPNTIKEVAGKNQGLVRLWKWPALVSGYAYLVPWHLIPLNIVASIFPLFYFRRYERFLTLIRTRHAAGYPDLLPKWQAHQTKYSKIMCMSTPEAEIPAVYPPGVICCGPILQHSKPLQEVDEKMYEWVMAKPTVLIVLGSHFVTSEEYANKVMAALNVLLDARPDIQVLWKVRKDCEFEIAGWKEKEDRVKVVQWLEADPIAILETGNIACFVNHGGSNSYHEALQTGTPQIILAAWVDCYDFAARLEYLGNGAWGNKGSAPGCDTKTLTKALLKVVGATPDAAEATKIWERAAELKEIVTDGGRRIGREVAAGYVWEGLQEALRTYHD</sequence>
<reference evidence="4 5" key="1">
    <citation type="submission" date="2016-06" db="EMBL/GenBank/DDBJ databases">
        <title>Evolution of pathogenesis and genome organization in the Tremellales.</title>
        <authorList>
            <person name="Cuomo C."/>
            <person name="Litvintseva A."/>
            <person name="Heitman J."/>
            <person name="Chen Y."/>
            <person name="Sun S."/>
            <person name="Springer D."/>
            <person name="Dromer F."/>
            <person name="Young S."/>
            <person name="Zeng Q."/>
            <person name="Chapman S."/>
            <person name="Gujja S."/>
            <person name="Saif S."/>
            <person name="Birren B."/>
        </authorList>
    </citation>
    <scope>NUCLEOTIDE SEQUENCE [LARGE SCALE GENOMIC DNA]</scope>
    <source>
        <strain evidence="4 5">CBS 7118</strain>
    </source>
</reference>
<dbReference type="Gene3D" id="3.40.50.2000">
    <property type="entry name" value="Glycogen Phosphorylase B"/>
    <property type="match status" value="1"/>
</dbReference>
<dbReference type="PANTHER" id="PTHR48043">
    <property type="entry name" value="EG:EG0003.4 PROTEIN-RELATED"/>
    <property type="match status" value="1"/>
</dbReference>
<keyword evidence="1" id="KW-0328">Glycosyltransferase</keyword>
<dbReference type="SUPFAM" id="SSF53756">
    <property type="entry name" value="UDP-Glycosyltransferase/glycogen phosphorylase"/>
    <property type="match status" value="1"/>
</dbReference>
<dbReference type="GO" id="GO:0008194">
    <property type="term" value="F:UDP-glycosyltransferase activity"/>
    <property type="evidence" value="ECO:0007669"/>
    <property type="project" value="TreeGrafter"/>
</dbReference>
<evidence type="ECO:0000259" key="3">
    <source>
        <dbReference type="Pfam" id="PF06722"/>
    </source>
</evidence>
<organism evidence="4 5">
    <name type="scientific">Cryptococcus wingfieldii CBS 7118</name>
    <dbReference type="NCBI Taxonomy" id="1295528"/>
    <lineage>
        <taxon>Eukaryota</taxon>
        <taxon>Fungi</taxon>
        <taxon>Dikarya</taxon>
        <taxon>Basidiomycota</taxon>
        <taxon>Agaricomycotina</taxon>
        <taxon>Tremellomycetes</taxon>
        <taxon>Tremellales</taxon>
        <taxon>Cryptococcaceae</taxon>
        <taxon>Cryptococcus</taxon>
    </lineage>
</organism>
<gene>
    <name evidence="4" type="ORF">L198_02622</name>
</gene>
<dbReference type="InterPro" id="IPR050271">
    <property type="entry name" value="UDP-glycosyltransferase"/>
</dbReference>
<dbReference type="AlphaFoldDB" id="A0A1E3JM45"/>